<evidence type="ECO:0000259" key="7">
    <source>
        <dbReference type="Pfam" id="PF02771"/>
    </source>
</evidence>
<dbReference type="Pfam" id="PF02771">
    <property type="entry name" value="Acyl-CoA_dh_N"/>
    <property type="match status" value="1"/>
</dbReference>
<evidence type="ECO:0000256" key="1">
    <source>
        <dbReference type="ARBA" id="ARBA00001974"/>
    </source>
</evidence>
<protein>
    <submittedName>
        <fullName evidence="8">Alkylation response protein AidB-like acyl-CoA dehydrogenase</fullName>
    </submittedName>
</protein>
<dbReference type="Gene3D" id="1.10.540.10">
    <property type="entry name" value="Acyl-CoA dehydrogenase/oxidase, N-terminal domain"/>
    <property type="match status" value="1"/>
</dbReference>
<dbReference type="InterPro" id="IPR036250">
    <property type="entry name" value="AcylCo_DH-like_C"/>
</dbReference>
<comment type="similarity">
    <text evidence="2">Belongs to the acyl-CoA dehydrogenase family.</text>
</comment>
<dbReference type="Pfam" id="PF00441">
    <property type="entry name" value="Acyl-CoA_dh_1"/>
    <property type="match status" value="1"/>
</dbReference>
<comment type="caution">
    <text evidence="8">The sequence shown here is derived from an EMBL/GenBank/DDBJ whole genome shotgun (WGS) entry which is preliminary data.</text>
</comment>
<dbReference type="Proteomes" id="UP000275394">
    <property type="component" value="Unassembled WGS sequence"/>
</dbReference>
<evidence type="ECO:0000256" key="4">
    <source>
        <dbReference type="ARBA" id="ARBA00022827"/>
    </source>
</evidence>
<evidence type="ECO:0000256" key="5">
    <source>
        <dbReference type="ARBA" id="ARBA00023002"/>
    </source>
</evidence>
<proteinExistence type="inferred from homology"/>
<dbReference type="PANTHER" id="PTHR43884">
    <property type="entry name" value="ACYL-COA DEHYDROGENASE"/>
    <property type="match status" value="1"/>
</dbReference>
<dbReference type="InterPro" id="IPR046373">
    <property type="entry name" value="Acyl-CoA_Oxase/DH_mid-dom_sf"/>
</dbReference>
<dbReference type="EMBL" id="RKHR01000003">
    <property type="protein sequence ID" value="ROS05610.1"/>
    <property type="molecule type" value="Genomic_DNA"/>
</dbReference>
<reference evidence="8 9" key="1">
    <citation type="submission" date="2018-11" db="EMBL/GenBank/DDBJ databases">
        <title>Genomic Encyclopedia of Type Strains, Phase IV (KMG-IV): sequencing the most valuable type-strain genomes for metagenomic binning, comparative biology and taxonomic classification.</title>
        <authorList>
            <person name="Goeker M."/>
        </authorList>
    </citation>
    <scope>NUCLEOTIDE SEQUENCE [LARGE SCALE GENOMIC DNA]</scope>
    <source>
        <strain evidence="8 9">DSM 100316</strain>
    </source>
</reference>
<gene>
    <name evidence="8" type="ORF">EDC56_1156</name>
</gene>
<dbReference type="OrthoDB" id="7053515at2"/>
<dbReference type="RefSeq" id="WP_123711506.1">
    <property type="nucleotide sequence ID" value="NZ_RKHR01000003.1"/>
</dbReference>
<evidence type="ECO:0000313" key="9">
    <source>
        <dbReference type="Proteomes" id="UP000275394"/>
    </source>
</evidence>
<keyword evidence="9" id="KW-1185">Reference proteome</keyword>
<dbReference type="GO" id="GO:0050660">
    <property type="term" value="F:flavin adenine dinucleotide binding"/>
    <property type="evidence" value="ECO:0007669"/>
    <property type="project" value="InterPro"/>
</dbReference>
<dbReference type="CDD" id="cd00567">
    <property type="entry name" value="ACAD"/>
    <property type="match status" value="1"/>
</dbReference>
<evidence type="ECO:0000256" key="3">
    <source>
        <dbReference type="ARBA" id="ARBA00022630"/>
    </source>
</evidence>
<feature type="domain" description="Acyl-CoA dehydrogenase/oxidase C-terminal" evidence="6">
    <location>
        <begin position="236"/>
        <end position="374"/>
    </location>
</feature>
<dbReference type="GO" id="GO:0003995">
    <property type="term" value="F:acyl-CoA dehydrogenase activity"/>
    <property type="evidence" value="ECO:0007669"/>
    <property type="project" value="TreeGrafter"/>
</dbReference>
<dbReference type="AlphaFoldDB" id="A0A3N2E0I0"/>
<organism evidence="8 9">
    <name type="scientific">Sinobacterium caligoides</name>
    <dbReference type="NCBI Taxonomy" id="933926"/>
    <lineage>
        <taxon>Bacteria</taxon>
        <taxon>Pseudomonadati</taxon>
        <taxon>Pseudomonadota</taxon>
        <taxon>Gammaproteobacteria</taxon>
        <taxon>Cellvibrionales</taxon>
        <taxon>Spongiibacteraceae</taxon>
        <taxon>Sinobacterium</taxon>
    </lineage>
</organism>
<dbReference type="Gene3D" id="1.20.140.10">
    <property type="entry name" value="Butyryl-CoA Dehydrogenase, subunit A, domain 3"/>
    <property type="match status" value="1"/>
</dbReference>
<evidence type="ECO:0000256" key="2">
    <source>
        <dbReference type="ARBA" id="ARBA00009347"/>
    </source>
</evidence>
<dbReference type="SUPFAM" id="SSF47203">
    <property type="entry name" value="Acyl-CoA dehydrogenase C-terminal domain-like"/>
    <property type="match status" value="1"/>
</dbReference>
<keyword evidence="3" id="KW-0285">Flavoprotein</keyword>
<feature type="domain" description="Acyl-CoA dehydrogenase/oxidase N-terminal" evidence="7">
    <location>
        <begin position="6"/>
        <end position="118"/>
    </location>
</feature>
<dbReference type="SUPFAM" id="SSF56645">
    <property type="entry name" value="Acyl-CoA dehydrogenase NM domain-like"/>
    <property type="match status" value="1"/>
</dbReference>
<name>A0A3N2E0I0_9GAMM</name>
<accession>A0A3N2E0I0</accession>
<dbReference type="InterPro" id="IPR013786">
    <property type="entry name" value="AcylCoA_DH/ox_N"/>
</dbReference>
<dbReference type="InterPro" id="IPR009100">
    <property type="entry name" value="AcylCoA_DH/oxidase_NM_dom_sf"/>
</dbReference>
<dbReference type="InterPro" id="IPR009075">
    <property type="entry name" value="AcylCo_DH/oxidase_C"/>
</dbReference>
<evidence type="ECO:0000259" key="6">
    <source>
        <dbReference type="Pfam" id="PF00441"/>
    </source>
</evidence>
<sequence length="378" mass="41290">MEFAFTEEQVMIRDTAASFLADVSNSEAIREAMATEQGYSTALWQRICSELYFQAVTIPEEFGGMGLGYVELVAVMEQMGRYVVCAPYFSTVCLASSALLVAANEAQQATYFGKILDGGTATLAFTGNGQWHADGVTAEYRRDGEQFIVDGDYRYVIDGHTSDSLVIAAREQGGDKLALFVLPADTAGVERTWRPTLDQTRKQADIRCNGVVLSAENLMSDDAAEPLAKIVDLATVCLAAEQMGGSQQVLDMTVEYTKERVQFNRPVASFQAVKHQAADMMSRAEASRSGVYYAACIAQEALIDGPLGGELREAASIAKSFVSEAYFKNAGDALQLHGGVGFTWEYDVHLYFKRAKASEHYLGNAAYHRERLATLLLD</sequence>
<keyword evidence="4" id="KW-0274">FAD</keyword>
<dbReference type="PANTHER" id="PTHR43884:SF20">
    <property type="entry name" value="ACYL-COA DEHYDROGENASE FADE28"/>
    <property type="match status" value="1"/>
</dbReference>
<comment type="cofactor">
    <cofactor evidence="1">
        <name>FAD</name>
        <dbReference type="ChEBI" id="CHEBI:57692"/>
    </cofactor>
</comment>
<evidence type="ECO:0000313" key="8">
    <source>
        <dbReference type="EMBL" id="ROS05610.1"/>
    </source>
</evidence>
<dbReference type="Gene3D" id="2.40.110.10">
    <property type="entry name" value="Butyryl-CoA Dehydrogenase, subunit A, domain 2"/>
    <property type="match status" value="1"/>
</dbReference>
<dbReference type="InterPro" id="IPR037069">
    <property type="entry name" value="AcylCoA_DH/ox_N_sf"/>
</dbReference>
<keyword evidence="5" id="KW-0560">Oxidoreductase</keyword>